<feature type="region of interest" description="Disordered" evidence="1">
    <location>
        <begin position="124"/>
        <end position="196"/>
    </location>
</feature>
<feature type="compositionally biased region" description="Basic and acidic residues" evidence="1">
    <location>
        <begin position="134"/>
        <end position="153"/>
    </location>
</feature>
<organism evidence="2 3">
    <name type="scientific">Mugilogobius chulae</name>
    <name type="common">yellowstripe goby</name>
    <dbReference type="NCBI Taxonomy" id="88201"/>
    <lineage>
        <taxon>Eukaryota</taxon>
        <taxon>Metazoa</taxon>
        <taxon>Chordata</taxon>
        <taxon>Craniata</taxon>
        <taxon>Vertebrata</taxon>
        <taxon>Euteleostomi</taxon>
        <taxon>Actinopterygii</taxon>
        <taxon>Neopterygii</taxon>
        <taxon>Teleostei</taxon>
        <taxon>Neoteleostei</taxon>
        <taxon>Acanthomorphata</taxon>
        <taxon>Gobiaria</taxon>
        <taxon>Gobiiformes</taxon>
        <taxon>Gobioidei</taxon>
        <taxon>Gobiidae</taxon>
        <taxon>Gobionellinae</taxon>
        <taxon>Mugilogobius</taxon>
    </lineage>
</organism>
<dbReference type="Proteomes" id="UP001460270">
    <property type="component" value="Unassembled WGS sequence"/>
</dbReference>
<protein>
    <submittedName>
        <fullName evidence="2">Uncharacterized protein</fullName>
    </submittedName>
</protein>
<accession>A0AAW0PI20</accession>
<keyword evidence="3" id="KW-1185">Reference proteome</keyword>
<reference evidence="3" key="1">
    <citation type="submission" date="2024-04" db="EMBL/GenBank/DDBJ databases">
        <title>Salinicola lusitanus LLJ914,a marine bacterium isolated from the Okinawa Trough.</title>
        <authorList>
            <person name="Li J."/>
        </authorList>
    </citation>
    <scope>NUCLEOTIDE SEQUENCE [LARGE SCALE GENOMIC DNA]</scope>
</reference>
<dbReference type="AlphaFoldDB" id="A0AAW0PI20"/>
<proteinExistence type="predicted"/>
<evidence type="ECO:0000313" key="2">
    <source>
        <dbReference type="EMBL" id="KAK7918573.1"/>
    </source>
</evidence>
<feature type="compositionally biased region" description="Basic and acidic residues" evidence="1">
    <location>
        <begin position="160"/>
        <end position="181"/>
    </location>
</feature>
<evidence type="ECO:0000313" key="3">
    <source>
        <dbReference type="Proteomes" id="UP001460270"/>
    </source>
</evidence>
<gene>
    <name evidence="2" type="ORF">WMY93_009857</name>
</gene>
<dbReference type="EMBL" id="JBBPFD010000007">
    <property type="protein sequence ID" value="KAK7918573.1"/>
    <property type="molecule type" value="Genomic_DNA"/>
</dbReference>
<evidence type="ECO:0000256" key="1">
    <source>
        <dbReference type="SAM" id="MobiDB-lite"/>
    </source>
</evidence>
<name>A0AAW0PI20_9GOBI</name>
<comment type="caution">
    <text evidence="2">The sequence shown here is derived from an EMBL/GenBank/DDBJ whole genome shotgun (WGS) entry which is preliminary data.</text>
</comment>
<sequence>MEKMKTTIRETQELINLLSEELIEVKSIQEYHWHLDTDKRELKTWTKALHMKQVKLEKELASIKITVEQLEKVNSDRSAQRLEAIQLNKHVLTLYDQIDQKKMLEAQLKYVSLISLMWQKTKHAEGTKPGTSFRDIKKGELQQKKQRNAEAKRKMQTTEAKNKRVKEPNKREMDNNKRETEPLTFTESPCLSDIKC</sequence>